<feature type="transmembrane region" description="Helical" evidence="7">
    <location>
        <begin position="207"/>
        <end position="224"/>
    </location>
</feature>
<dbReference type="Gramene" id="PSR96504">
    <property type="protein sequence ID" value="PSR96504"/>
    <property type="gene ID" value="CEY00_Acc26556"/>
</dbReference>
<comment type="caution">
    <text evidence="9">The sequence shown here is derived from an EMBL/GenBank/DDBJ whole genome shotgun (WGS) entry which is preliminary data.</text>
</comment>
<evidence type="ECO:0000256" key="3">
    <source>
        <dbReference type="ARBA" id="ARBA00022989"/>
    </source>
</evidence>
<evidence type="ECO:0000256" key="6">
    <source>
        <dbReference type="ARBA" id="ARBA00049011"/>
    </source>
</evidence>
<feature type="domain" description="Major facilitator superfamily (MFS) profile" evidence="8">
    <location>
        <begin position="60"/>
        <end position="500"/>
    </location>
</feature>
<keyword evidence="4 7" id="KW-0472">Membrane</keyword>
<feature type="transmembrane region" description="Helical" evidence="7">
    <location>
        <begin position="113"/>
        <end position="134"/>
    </location>
</feature>
<reference evidence="10" key="2">
    <citation type="journal article" date="2018" name="BMC Genomics">
        <title>A manually annotated Actinidia chinensis var. chinensis (kiwifruit) genome highlights the challenges associated with draft genomes and gene prediction in plants.</title>
        <authorList>
            <person name="Pilkington S.M."/>
            <person name="Crowhurst R."/>
            <person name="Hilario E."/>
            <person name="Nardozza S."/>
            <person name="Fraser L."/>
            <person name="Peng Y."/>
            <person name="Gunaseelan K."/>
            <person name="Simpson R."/>
            <person name="Tahir J."/>
            <person name="Deroles S.C."/>
            <person name="Templeton K."/>
            <person name="Luo Z."/>
            <person name="Davy M."/>
            <person name="Cheng C."/>
            <person name="McNeilage M."/>
            <person name="Scaglione D."/>
            <person name="Liu Y."/>
            <person name="Zhang Q."/>
            <person name="Datson P."/>
            <person name="De Silva N."/>
            <person name="Gardiner S.E."/>
            <person name="Bassett H."/>
            <person name="Chagne D."/>
            <person name="McCallum J."/>
            <person name="Dzierzon H."/>
            <person name="Deng C."/>
            <person name="Wang Y.Y."/>
            <person name="Barron L."/>
            <person name="Manako K."/>
            <person name="Bowen J."/>
            <person name="Foster T.M."/>
            <person name="Erridge Z.A."/>
            <person name="Tiffin H."/>
            <person name="Waite C.N."/>
            <person name="Davies K.M."/>
            <person name="Grierson E.P."/>
            <person name="Laing W.A."/>
            <person name="Kirk R."/>
            <person name="Chen X."/>
            <person name="Wood M."/>
            <person name="Montefiori M."/>
            <person name="Brummell D.A."/>
            <person name="Schwinn K.E."/>
            <person name="Catanach A."/>
            <person name="Fullerton C."/>
            <person name="Li D."/>
            <person name="Meiyalaghan S."/>
            <person name="Nieuwenhuizen N."/>
            <person name="Read N."/>
            <person name="Prakash R."/>
            <person name="Hunter D."/>
            <person name="Zhang H."/>
            <person name="McKenzie M."/>
            <person name="Knabel M."/>
            <person name="Harris A."/>
            <person name="Allan A.C."/>
            <person name="Gleave A."/>
            <person name="Chen A."/>
            <person name="Janssen B.J."/>
            <person name="Plunkett B."/>
            <person name="Ampomah-Dwamena C."/>
            <person name="Voogd C."/>
            <person name="Leif D."/>
            <person name="Lafferty D."/>
            <person name="Souleyre E.J.F."/>
            <person name="Varkonyi-Gasic E."/>
            <person name="Gambi F."/>
            <person name="Hanley J."/>
            <person name="Yao J.L."/>
            <person name="Cheung J."/>
            <person name="David K.M."/>
            <person name="Warren B."/>
            <person name="Marsh K."/>
            <person name="Snowden K.C."/>
            <person name="Lin-Wang K."/>
            <person name="Brian L."/>
            <person name="Martinez-Sanchez M."/>
            <person name="Wang M."/>
            <person name="Ileperuma N."/>
            <person name="Macnee N."/>
            <person name="Campin R."/>
            <person name="McAtee P."/>
            <person name="Drummond R.S.M."/>
            <person name="Espley R.V."/>
            <person name="Ireland H.S."/>
            <person name="Wu R."/>
            <person name="Atkinson R.G."/>
            <person name="Karunairetnam S."/>
            <person name="Bulley S."/>
            <person name="Chunkath S."/>
            <person name="Hanley Z."/>
            <person name="Storey R."/>
            <person name="Thrimawithana A.H."/>
            <person name="Thomson S."/>
            <person name="David C."/>
            <person name="Testolin R."/>
            <person name="Huang H."/>
            <person name="Hellens R.P."/>
            <person name="Schaffer R.J."/>
        </authorList>
    </citation>
    <scope>NUCLEOTIDE SEQUENCE [LARGE SCALE GENOMIC DNA]</scope>
    <source>
        <strain evidence="10">cv. Red5</strain>
    </source>
</reference>
<dbReference type="Pfam" id="PF00083">
    <property type="entry name" value="Sugar_tr"/>
    <property type="match status" value="1"/>
</dbReference>
<dbReference type="InParanoid" id="A0A2R6PTS9"/>
<comment type="subcellular location">
    <subcellularLocation>
        <location evidence="1">Membrane</location>
        <topology evidence="1">Multi-pass membrane protein</topology>
    </subcellularLocation>
</comment>
<protein>
    <submittedName>
        <fullName evidence="9">Organic cation/carnitine transporter like</fullName>
    </submittedName>
</protein>
<reference evidence="9 10" key="1">
    <citation type="submission" date="2017-07" db="EMBL/GenBank/DDBJ databases">
        <title>An improved, manually edited Actinidia chinensis var. chinensis (kiwifruit) genome highlights the challenges associated with draft genomes and gene prediction in plants.</title>
        <authorList>
            <person name="Pilkington S."/>
            <person name="Crowhurst R."/>
            <person name="Hilario E."/>
            <person name="Nardozza S."/>
            <person name="Fraser L."/>
            <person name="Peng Y."/>
            <person name="Gunaseelan K."/>
            <person name="Simpson R."/>
            <person name="Tahir J."/>
            <person name="Deroles S."/>
            <person name="Templeton K."/>
            <person name="Luo Z."/>
            <person name="Davy M."/>
            <person name="Cheng C."/>
            <person name="Mcneilage M."/>
            <person name="Scaglione D."/>
            <person name="Liu Y."/>
            <person name="Zhang Q."/>
            <person name="Datson P."/>
            <person name="De Silva N."/>
            <person name="Gardiner S."/>
            <person name="Bassett H."/>
            <person name="Chagne D."/>
            <person name="Mccallum J."/>
            <person name="Dzierzon H."/>
            <person name="Deng C."/>
            <person name="Wang Y.-Y."/>
            <person name="Barron N."/>
            <person name="Manako K."/>
            <person name="Bowen J."/>
            <person name="Foster T."/>
            <person name="Erridge Z."/>
            <person name="Tiffin H."/>
            <person name="Waite C."/>
            <person name="Davies K."/>
            <person name="Grierson E."/>
            <person name="Laing W."/>
            <person name="Kirk R."/>
            <person name="Chen X."/>
            <person name="Wood M."/>
            <person name="Montefiori M."/>
            <person name="Brummell D."/>
            <person name="Schwinn K."/>
            <person name="Catanach A."/>
            <person name="Fullerton C."/>
            <person name="Li D."/>
            <person name="Meiyalaghan S."/>
            <person name="Nieuwenhuizen N."/>
            <person name="Read N."/>
            <person name="Prakash R."/>
            <person name="Hunter D."/>
            <person name="Zhang H."/>
            <person name="Mckenzie M."/>
            <person name="Knabel M."/>
            <person name="Harris A."/>
            <person name="Allan A."/>
            <person name="Chen A."/>
            <person name="Janssen B."/>
            <person name="Plunkett B."/>
            <person name="Dwamena C."/>
            <person name="Voogd C."/>
            <person name="Leif D."/>
            <person name="Lafferty D."/>
            <person name="Souleyre E."/>
            <person name="Varkonyi-Gasic E."/>
            <person name="Gambi F."/>
            <person name="Hanley J."/>
            <person name="Yao J.-L."/>
            <person name="Cheung J."/>
            <person name="David K."/>
            <person name="Warren B."/>
            <person name="Marsh K."/>
            <person name="Snowden K."/>
            <person name="Lin-Wang K."/>
            <person name="Brian L."/>
            <person name="Martinez-Sanchez M."/>
            <person name="Wang M."/>
            <person name="Ileperuma N."/>
            <person name="Macnee N."/>
            <person name="Campin R."/>
            <person name="Mcatee P."/>
            <person name="Drummond R."/>
            <person name="Espley R."/>
            <person name="Ireland H."/>
            <person name="Wu R."/>
            <person name="Atkinson R."/>
            <person name="Karunairetnam S."/>
            <person name="Bulley S."/>
            <person name="Chunkath S."/>
            <person name="Hanley Z."/>
            <person name="Storey R."/>
            <person name="Thrimawithana A."/>
            <person name="Thomson S."/>
            <person name="David C."/>
            <person name="Testolin R."/>
        </authorList>
    </citation>
    <scope>NUCLEOTIDE SEQUENCE [LARGE SCALE GENOMIC DNA]</scope>
    <source>
        <strain evidence="10">cv. Red5</strain>
        <tissue evidence="9">Young leaf</tissue>
    </source>
</reference>
<feature type="transmembrane region" description="Helical" evidence="7">
    <location>
        <begin position="236"/>
        <end position="253"/>
    </location>
</feature>
<dbReference type="InterPro" id="IPR020846">
    <property type="entry name" value="MFS_dom"/>
</dbReference>
<feature type="transmembrane region" description="Helical" evidence="7">
    <location>
        <begin position="146"/>
        <end position="171"/>
    </location>
</feature>
<proteinExistence type="inferred from homology"/>
<dbReference type="PANTHER" id="PTHR24064">
    <property type="entry name" value="SOLUTE CARRIER FAMILY 22 MEMBER"/>
    <property type="match status" value="1"/>
</dbReference>
<dbReference type="FunCoup" id="A0A2R6PTS9">
    <property type="interactions" value="31"/>
</dbReference>
<dbReference type="InterPro" id="IPR036259">
    <property type="entry name" value="MFS_trans_sf"/>
</dbReference>
<evidence type="ECO:0000256" key="1">
    <source>
        <dbReference type="ARBA" id="ARBA00004141"/>
    </source>
</evidence>
<dbReference type="Gene3D" id="1.20.1250.20">
    <property type="entry name" value="MFS general substrate transporter like domains"/>
    <property type="match status" value="1"/>
</dbReference>
<comment type="similarity">
    <text evidence="5">Belongs to the major facilitator superfamily. Phosphate:H(+) symporter (TC 2.A.1.9) family.</text>
</comment>
<organism evidence="9 10">
    <name type="scientific">Actinidia chinensis var. chinensis</name>
    <name type="common">Chinese soft-hair kiwi</name>
    <dbReference type="NCBI Taxonomy" id="1590841"/>
    <lineage>
        <taxon>Eukaryota</taxon>
        <taxon>Viridiplantae</taxon>
        <taxon>Streptophyta</taxon>
        <taxon>Embryophyta</taxon>
        <taxon>Tracheophyta</taxon>
        <taxon>Spermatophyta</taxon>
        <taxon>Magnoliopsida</taxon>
        <taxon>eudicotyledons</taxon>
        <taxon>Gunneridae</taxon>
        <taxon>Pentapetalae</taxon>
        <taxon>asterids</taxon>
        <taxon>Ericales</taxon>
        <taxon>Actinidiaceae</taxon>
        <taxon>Actinidia</taxon>
    </lineage>
</organism>
<name>A0A2R6PTS9_ACTCC</name>
<evidence type="ECO:0000313" key="10">
    <source>
        <dbReference type="Proteomes" id="UP000241394"/>
    </source>
</evidence>
<keyword evidence="3 7" id="KW-1133">Transmembrane helix</keyword>
<feature type="transmembrane region" description="Helical" evidence="7">
    <location>
        <begin position="447"/>
        <end position="469"/>
    </location>
</feature>
<evidence type="ECO:0000256" key="5">
    <source>
        <dbReference type="ARBA" id="ARBA00044504"/>
    </source>
</evidence>
<feature type="transmembrane region" description="Helical" evidence="7">
    <location>
        <begin position="415"/>
        <end position="435"/>
    </location>
</feature>
<dbReference type="AlphaFoldDB" id="A0A2R6PTS9"/>
<keyword evidence="10" id="KW-1185">Reference proteome</keyword>
<accession>A0A2R6PTS9</accession>
<evidence type="ECO:0000256" key="4">
    <source>
        <dbReference type="ARBA" id="ARBA00023136"/>
    </source>
</evidence>
<evidence type="ECO:0000313" key="9">
    <source>
        <dbReference type="EMBL" id="PSR96504.1"/>
    </source>
</evidence>
<dbReference type="SUPFAM" id="SSF103473">
    <property type="entry name" value="MFS general substrate transporter"/>
    <property type="match status" value="1"/>
</dbReference>
<dbReference type="OMA" id="DAYFNCF"/>
<feature type="transmembrane region" description="Helical" evidence="7">
    <location>
        <begin position="476"/>
        <end position="495"/>
    </location>
</feature>
<gene>
    <name evidence="9" type="ORF">CEY00_Acc26556</name>
</gene>
<feature type="transmembrane region" description="Helical" evidence="7">
    <location>
        <begin position="313"/>
        <end position="334"/>
    </location>
</feature>
<feature type="transmembrane region" description="Helical" evidence="7">
    <location>
        <begin position="346"/>
        <end position="369"/>
    </location>
</feature>
<dbReference type="OrthoDB" id="3936150at2759"/>
<dbReference type="GO" id="GO:0016020">
    <property type="term" value="C:membrane"/>
    <property type="evidence" value="ECO:0007669"/>
    <property type="project" value="UniProtKB-SubCell"/>
</dbReference>
<dbReference type="Proteomes" id="UP000241394">
    <property type="component" value="Chromosome LG23"/>
</dbReference>
<sequence>MELGKEAAEEQEDQELVKKKWNNDVEEEVDIERGERMKKLTVEEVVEGYVGPMGLGQVLHVLMVSLAWIFDAHSTLVTIFTDAQPRSNVTATGGGGGHGTVVEEWNLMNDRKFLGALPASLFFLGSLLGSGAYGRVADSLWGRKKTLLVSCLLTSITAFVTSLSPNIWIYALLRFANGFARSGIGICCLVLSTEAVGRHWRGQVGQYGFFFFSAGFLSLPLIAYPTRTCWRNMYRIISLLPFLYALFILPFVAESPRWLLVQGRREEALNALRRFARLNGKKQLPMDICLSLSSPTNVQESTKMMNLWDTKWAAKRVITVMMAGLGVGFVYYGVQLNIENLNLDLYYTVALNAVMEIPAVFIGSLLLSFTNRRLLFSQSAYVAGVSCILLSIIYFGRHDQKKANALQLRSCWPQLMIEGIGFMAASTAFDVLYVYCVELFPTNVRNFAVSLLRQALMLGASMAPLLVAVGRLSPSLSFLVFGALSIFSGMVSLWLPETRNAPLYETLEQQQEEEKLGSVPQESELELGM</sequence>
<dbReference type="EMBL" id="NKQK01000023">
    <property type="protein sequence ID" value="PSR96504.1"/>
    <property type="molecule type" value="Genomic_DNA"/>
</dbReference>
<dbReference type="STRING" id="1590841.A0A2R6PTS9"/>
<dbReference type="GO" id="GO:0022857">
    <property type="term" value="F:transmembrane transporter activity"/>
    <property type="evidence" value="ECO:0007669"/>
    <property type="project" value="InterPro"/>
</dbReference>
<comment type="catalytic activity">
    <reaction evidence="6">
        <text>phosphate(in) + H(+)(in) = phosphate(out) + H(+)(out)</text>
        <dbReference type="Rhea" id="RHEA:29939"/>
        <dbReference type="ChEBI" id="CHEBI:15378"/>
        <dbReference type="ChEBI" id="CHEBI:43474"/>
    </reaction>
    <physiologicalReaction direction="right-to-left" evidence="6">
        <dbReference type="Rhea" id="RHEA:29941"/>
    </physiologicalReaction>
</comment>
<evidence type="ECO:0000259" key="8">
    <source>
        <dbReference type="PROSITE" id="PS50850"/>
    </source>
</evidence>
<dbReference type="PROSITE" id="PS50850">
    <property type="entry name" value="MFS"/>
    <property type="match status" value="1"/>
</dbReference>
<evidence type="ECO:0000256" key="2">
    <source>
        <dbReference type="ARBA" id="ARBA00022692"/>
    </source>
</evidence>
<dbReference type="InterPro" id="IPR005828">
    <property type="entry name" value="MFS_sugar_transport-like"/>
</dbReference>
<feature type="transmembrane region" description="Helical" evidence="7">
    <location>
        <begin position="375"/>
        <end position="395"/>
    </location>
</feature>
<keyword evidence="2 7" id="KW-0812">Transmembrane</keyword>
<evidence type="ECO:0000256" key="7">
    <source>
        <dbReference type="SAM" id="Phobius"/>
    </source>
</evidence>
<feature type="transmembrane region" description="Helical" evidence="7">
    <location>
        <begin position="46"/>
        <end position="70"/>
    </location>
</feature>